<name>A0A9D1MG19_9FIRM</name>
<dbReference type="SUPFAM" id="SSF55486">
    <property type="entry name" value="Metalloproteases ('zincins'), catalytic domain"/>
    <property type="match status" value="1"/>
</dbReference>
<evidence type="ECO:0000313" key="5">
    <source>
        <dbReference type="EMBL" id="HIU59619.1"/>
    </source>
</evidence>
<dbReference type="GO" id="GO:0008270">
    <property type="term" value="F:zinc ion binding"/>
    <property type="evidence" value="ECO:0007669"/>
    <property type="project" value="InterPro"/>
</dbReference>
<feature type="active site" description="Proton acceptor" evidence="1">
    <location>
        <position position="329"/>
    </location>
</feature>
<dbReference type="GO" id="GO:0008237">
    <property type="term" value="F:metallopeptidase activity"/>
    <property type="evidence" value="ECO:0007669"/>
    <property type="project" value="InterPro"/>
</dbReference>
<dbReference type="EMBL" id="DVMZ01000159">
    <property type="protein sequence ID" value="HIU59619.1"/>
    <property type="molecule type" value="Genomic_DNA"/>
</dbReference>
<reference evidence="5" key="1">
    <citation type="submission" date="2020-10" db="EMBL/GenBank/DDBJ databases">
        <authorList>
            <person name="Gilroy R."/>
        </authorList>
    </citation>
    <scope>NUCLEOTIDE SEQUENCE</scope>
    <source>
        <strain evidence="5">11687</strain>
    </source>
</reference>
<feature type="binding site" evidence="2">
    <location>
        <position position="332"/>
    </location>
    <ligand>
        <name>Zn(2+)</name>
        <dbReference type="ChEBI" id="CHEBI:29105"/>
        <note>catalytic</note>
    </ligand>
</feature>
<keyword evidence="2" id="KW-0479">Metal-binding</keyword>
<sequence>MKRFFCFLLSVCLFSGVVVFFNGCKKDESVGCRYEITAEYVPETATLAAVMKVEYKNRTDDEISELKFNLYPNAYREDAVYRPVSSVYSSSAYYAGTSYGSMEISSVNGGKSWEIAGEDKNILTVTLEESLFPGDGVTLDISFLTKLAKINHRTGVTRNTVNLGNFFPILCGYSQGAFYECVYYSDGDPFFSEQASFSVSFTVPREYTLASTGKIVSEKTLESKKEYTMSATNVRDFAVVLSDCFEMVSSRSDGVEVRYYYYNDEQPAAHLAAAQEALGYYSSTFGKYPYETYSVVQTGFCYGGMEYPSLVMISDALSENNCVYTIVHETAHQWWYAAVGNNQVENAWQDEGLSEYSTALFFEAHPDYGFTREQIISDALEEYRAYYSVYSQVFGEADTRMTRSLKDYLSEYEYRCIAYDKGAILFDMLRGSIGDKKFFSGLKKYYSAYRYKVAAPEDLIGCFERTGVDVAGFFDSFLSGKAVL</sequence>
<dbReference type="Gene3D" id="1.10.390.10">
    <property type="entry name" value="Neutral Protease Domain 2"/>
    <property type="match status" value="1"/>
</dbReference>
<dbReference type="PANTHER" id="PTHR45726">
    <property type="entry name" value="LEUKOTRIENE A-4 HYDROLASE"/>
    <property type="match status" value="1"/>
</dbReference>
<feature type="signal peptide" evidence="3">
    <location>
        <begin position="1"/>
        <end position="20"/>
    </location>
</feature>
<dbReference type="InterPro" id="IPR042097">
    <property type="entry name" value="Aminopeptidase_N-like_N_sf"/>
</dbReference>
<dbReference type="AlphaFoldDB" id="A0A9D1MG19"/>
<feature type="active site" description="Proton donor" evidence="1">
    <location>
        <position position="419"/>
    </location>
</feature>
<evidence type="ECO:0000256" key="1">
    <source>
        <dbReference type="PIRSR" id="PIRSR634015-1"/>
    </source>
</evidence>
<reference evidence="5" key="2">
    <citation type="journal article" date="2021" name="PeerJ">
        <title>Extensive microbial diversity within the chicken gut microbiome revealed by metagenomics and culture.</title>
        <authorList>
            <person name="Gilroy R."/>
            <person name="Ravi A."/>
            <person name="Getino M."/>
            <person name="Pursley I."/>
            <person name="Horton D.L."/>
            <person name="Alikhan N.F."/>
            <person name="Baker D."/>
            <person name="Gharbi K."/>
            <person name="Hall N."/>
            <person name="Watson M."/>
            <person name="Adriaenssens E.M."/>
            <person name="Foster-Nyarko E."/>
            <person name="Jarju S."/>
            <person name="Secka A."/>
            <person name="Antonio M."/>
            <person name="Oren A."/>
            <person name="Chaudhuri R.R."/>
            <person name="La Ragione R."/>
            <person name="Hildebrand F."/>
            <person name="Pallen M.J."/>
        </authorList>
    </citation>
    <scope>NUCLEOTIDE SEQUENCE</scope>
    <source>
        <strain evidence="5">11687</strain>
    </source>
</reference>
<keyword evidence="3" id="KW-0732">Signal</keyword>
<protein>
    <submittedName>
        <fullName evidence="5">M1 family metallopeptidase</fullName>
    </submittedName>
</protein>
<comment type="caution">
    <text evidence="5">The sequence shown here is derived from an EMBL/GenBank/DDBJ whole genome shotgun (WGS) entry which is preliminary data.</text>
</comment>
<dbReference type="CDD" id="cd09604">
    <property type="entry name" value="M1_APN_like"/>
    <property type="match status" value="1"/>
</dbReference>
<evidence type="ECO:0000256" key="2">
    <source>
        <dbReference type="PIRSR" id="PIRSR634015-3"/>
    </source>
</evidence>
<evidence type="ECO:0000259" key="4">
    <source>
        <dbReference type="Pfam" id="PF01433"/>
    </source>
</evidence>
<evidence type="ECO:0000313" key="6">
    <source>
        <dbReference type="Proteomes" id="UP000824081"/>
    </source>
</evidence>
<gene>
    <name evidence="5" type="ORF">IAC57_05885</name>
</gene>
<evidence type="ECO:0000256" key="3">
    <source>
        <dbReference type="SAM" id="SignalP"/>
    </source>
</evidence>
<feature type="binding site" evidence="2">
    <location>
        <position position="328"/>
    </location>
    <ligand>
        <name>Zn(2+)</name>
        <dbReference type="ChEBI" id="CHEBI:29105"/>
        <note>catalytic</note>
    </ligand>
</feature>
<comment type="cofactor">
    <cofactor evidence="2">
        <name>Zn(2+)</name>
        <dbReference type="ChEBI" id="CHEBI:29105"/>
    </cofactor>
    <text evidence="2">Binds 1 zinc ion per subunit.</text>
</comment>
<feature type="binding site" evidence="2">
    <location>
        <position position="351"/>
    </location>
    <ligand>
        <name>Zn(2+)</name>
        <dbReference type="ChEBI" id="CHEBI:29105"/>
        <note>catalytic</note>
    </ligand>
</feature>
<dbReference type="PANTHER" id="PTHR45726:SF3">
    <property type="entry name" value="LEUKOTRIENE A-4 HYDROLASE"/>
    <property type="match status" value="1"/>
</dbReference>
<keyword evidence="2" id="KW-0862">Zinc</keyword>
<dbReference type="InterPro" id="IPR027268">
    <property type="entry name" value="Peptidase_M4/M1_CTD_sf"/>
</dbReference>
<accession>A0A9D1MG19</accession>
<dbReference type="InterPro" id="IPR014782">
    <property type="entry name" value="Peptidase_M1_dom"/>
</dbReference>
<dbReference type="Pfam" id="PF01433">
    <property type="entry name" value="Peptidase_M1"/>
    <property type="match status" value="1"/>
</dbReference>
<dbReference type="InterPro" id="IPR034015">
    <property type="entry name" value="M1_LTA4H"/>
</dbReference>
<proteinExistence type="predicted"/>
<organism evidence="5 6">
    <name type="scientific">Candidatus Scatosoma pullistercoris</name>
    <dbReference type="NCBI Taxonomy" id="2840934"/>
    <lineage>
        <taxon>Bacteria</taxon>
        <taxon>Bacillati</taxon>
        <taxon>Bacillota</taxon>
        <taxon>Clostridia</taxon>
        <taxon>Candidatus Scatosoma</taxon>
    </lineage>
</organism>
<dbReference type="Gene3D" id="2.60.40.1730">
    <property type="entry name" value="tricorn interacting facor f3 domain"/>
    <property type="match status" value="1"/>
</dbReference>
<feature type="chain" id="PRO_5039594331" evidence="3">
    <location>
        <begin position="21"/>
        <end position="484"/>
    </location>
</feature>
<feature type="domain" description="Peptidase M1 membrane alanine aminopeptidase" evidence="4">
    <location>
        <begin position="272"/>
        <end position="477"/>
    </location>
</feature>
<dbReference type="Proteomes" id="UP000824081">
    <property type="component" value="Unassembled WGS sequence"/>
</dbReference>